<dbReference type="HOGENOM" id="CLU_1417627_0_0_1"/>
<protein>
    <recommendedName>
        <fullName evidence="3">RxLR effector candidate protein</fullName>
    </recommendedName>
</protein>
<evidence type="ECO:0008006" key="3">
    <source>
        <dbReference type="Google" id="ProtNLM"/>
    </source>
</evidence>
<dbReference type="Proteomes" id="UP000011713">
    <property type="component" value="Unassembled WGS sequence"/>
</dbReference>
<dbReference type="AlphaFoldDB" id="M4BGB3"/>
<dbReference type="InParanoid" id="M4BGB3"/>
<reference evidence="2" key="1">
    <citation type="journal article" date="2010" name="Science">
        <title>Signatures of adaptation to obligate biotrophy in the Hyaloperonospora arabidopsidis genome.</title>
        <authorList>
            <person name="Baxter L."/>
            <person name="Tripathy S."/>
            <person name="Ishaque N."/>
            <person name="Boot N."/>
            <person name="Cabral A."/>
            <person name="Kemen E."/>
            <person name="Thines M."/>
            <person name="Ah-Fong A."/>
            <person name="Anderson R."/>
            <person name="Badejoko W."/>
            <person name="Bittner-Eddy P."/>
            <person name="Boore J.L."/>
            <person name="Chibucos M.C."/>
            <person name="Coates M."/>
            <person name="Dehal P."/>
            <person name="Delehaunty K."/>
            <person name="Dong S."/>
            <person name="Downton P."/>
            <person name="Dumas B."/>
            <person name="Fabro G."/>
            <person name="Fronick C."/>
            <person name="Fuerstenberg S.I."/>
            <person name="Fulton L."/>
            <person name="Gaulin E."/>
            <person name="Govers F."/>
            <person name="Hughes L."/>
            <person name="Humphray S."/>
            <person name="Jiang R.H."/>
            <person name="Judelson H."/>
            <person name="Kamoun S."/>
            <person name="Kyung K."/>
            <person name="Meijer H."/>
            <person name="Minx P."/>
            <person name="Morris P."/>
            <person name="Nelson J."/>
            <person name="Phuntumart V."/>
            <person name="Qutob D."/>
            <person name="Rehmany A."/>
            <person name="Rougon-Cardoso A."/>
            <person name="Ryden P."/>
            <person name="Torto-Alalibo T."/>
            <person name="Studholme D."/>
            <person name="Wang Y."/>
            <person name="Win J."/>
            <person name="Wood J."/>
            <person name="Clifton S.W."/>
            <person name="Rogers J."/>
            <person name="Van den Ackerveken G."/>
            <person name="Jones J.D."/>
            <person name="McDowell J.M."/>
            <person name="Beynon J."/>
            <person name="Tyler B.M."/>
        </authorList>
    </citation>
    <scope>NUCLEOTIDE SEQUENCE [LARGE SCALE GENOMIC DNA]</scope>
    <source>
        <strain evidence="2">Emoy2</strain>
    </source>
</reference>
<keyword evidence="2" id="KW-1185">Reference proteome</keyword>
<organism evidence="1 2">
    <name type="scientific">Hyaloperonospora arabidopsidis (strain Emoy2)</name>
    <name type="common">Downy mildew agent</name>
    <name type="synonym">Peronospora arabidopsidis</name>
    <dbReference type="NCBI Taxonomy" id="559515"/>
    <lineage>
        <taxon>Eukaryota</taxon>
        <taxon>Sar</taxon>
        <taxon>Stramenopiles</taxon>
        <taxon>Oomycota</taxon>
        <taxon>Peronosporomycetes</taxon>
        <taxon>Peronosporales</taxon>
        <taxon>Peronosporaceae</taxon>
        <taxon>Hyaloperonospora</taxon>
    </lineage>
</organism>
<dbReference type="VEuPathDB" id="FungiDB:HpaG805334"/>
<name>M4BGB3_HYAAE</name>
<dbReference type="EnsemblProtists" id="HpaT805334">
    <property type="protein sequence ID" value="HpaP805334"/>
    <property type="gene ID" value="HpaG805334"/>
</dbReference>
<accession>M4BGB3</accession>
<evidence type="ECO:0000313" key="1">
    <source>
        <dbReference type="EnsemblProtists" id="HpaP805334"/>
    </source>
</evidence>
<sequence length="192" mass="21580">MTRAATLMADVTVLTSSAHSRVAEFTFLTPFARFMWAETTFRFSRGTFVLRATGLLTAGNAEMALIRSVFQCCIASKCWVVPTPPRKRSAIGSEHYPRHRFCLSKPLQIKELRCLTLISGRSFSQVRSVRRSSWKNASRVMRATGFRPLRPSCVSPRRPRGPRVRFALAQSTFVGTARLSHPTLLRADTLCT</sequence>
<evidence type="ECO:0000313" key="2">
    <source>
        <dbReference type="Proteomes" id="UP000011713"/>
    </source>
</evidence>
<proteinExistence type="predicted"/>
<dbReference type="EMBL" id="JH598234">
    <property type="status" value="NOT_ANNOTATED_CDS"/>
    <property type="molecule type" value="Genomic_DNA"/>
</dbReference>
<reference evidence="1" key="2">
    <citation type="submission" date="2015-06" db="UniProtKB">
        <authorList>
            <consortium name="EnsemblProtists"/>
        </authorList>
    </citation>
    <scope>IDENTIFICATION</scope>
    <source>
        <strain evidence="1">Emoy2</strain>
    </source>
</reference>